<gene>
    <name evidence="3" type="ORF">OXX778_LOCUS3653</name>
</gene>
<proteinExistence type="predicted"/>
<sequence length="183" mass="21341">MPSTLDRFLSKSTYDAETVKNHFDQRVLLSYIIKKSQKKPIFYFDQAPCHKSPILKEFMDDLNINYSYIPSRLTTLLQPADVCWIKSFKRAITKNGPIGRHLTYVVLLRIAIMTCILKHILEGDFVEHDEGDGFDVDFLGDEENEGEQRERDYESSDDEGVNEEDLDDESSFFFYKSSKFNIK</sequence>
<comment type="caution">
    <text evidence="3">The sequence shown here is derived from an EMBL/GenBank/DDBJ whole genome shotgun (WGS) entry which is preliminary data.</text>
</comment>
<accession>A0A813NWA0</accession>
<dbReference type="GO" id="GO:0003676">
    <property type="term" value="F:nucleic acid binding"/>
    <property type="evidence" value="ECO:0007669"/>
    <property type="project" value="InterPro"/>
</dbReference>
<evidence type="ECO:0000259" key="2">
    <source>
        <dbReference type="Pfam" id="PF03184"/>
    </source>
</evidence>
<feature type="compositionally biased region" description="Acidic residues" evidence="1">
    <location>
        <begin position="155"/>
        <end position="168"/>
    </location>
</feature>
<dbReference type="AlphaFoldDB" id="A0A813NWA0"/>
<reference evidence="3" key="1">
    <citation type="submission" date="2021-02" db="EMBL/GenBank/DDBJ databases">
        <authorList>
            <person name="Nowell W R."/>
        </authorList>
    </citation>
    <scope>NUCLEOTIDE SEQUENCE</scope>
    <source>
        <strain evidence="3">Ploen Becks lab</strain>
    </source>
</reference>
<evidence type="ECO:0000313" key="3">
    <source>
        <dbReference type="EMBL" id="CAF0746026.1"/>
    </source>
</evidence>
<dbReference type="Proteomes" id="UP000663879">
    <property type="component" value="Unassembled WGS sequence"/>
</dbReference>
<feature type="region of interest" description="Disordered" evidence="1">
    <location>
        <begin position="137"/>
        <end position="168"/>
    </location>
</feature>
<dbReference type="EMBL" id="CAJNOC010000329">
    <property type="protein sequence ID" value="CAF0746026.1"/>
    <property type="molecule type" value="Genomic_DNA"/>
</dbReference>
<feature type="domain" description="DDE-1" evidence="2">
    <location>
        <begin position="20"/>
        <end position="91"/>
    </location>
</feature>
<keyword evidence="4" id="KW-1185">Reference proteome</keyword>
<dbReference type="Pfam" id="PF03184">
    <property type="entry name" value="DDE_1"/>
    <property type="match status" value="1"/>
</dbReference>
<protein>
    <recommendedName>
        <fullName evidence="2">DDE-1 domain-containing protein</fullName>
    </recommendedName>
</protein>
<dbReference type="InterPro" id="IPR004875">
    <property type="entry name" value="DDE_SF_endonuclease_dom"/>
</dbReference>
<evidence type="ECO:0000256" key="1">
    <source>
        <dbReference type="SAM" id="MobiDB-lite"/>
    </source>
</evidence>
<organism evidence="3 4">
    <name type="scientific">Brachionus calyciflorus</name>
    <dbReference type="NCBI Taxonomy" id="104777"/>
    <lineage>
        <taxon>Eukaryota</taxon>
        <taxon>Metazoa</taxon>
        <taxon>Spiralia</taxon>
        <taxon>Gnathifera</taxon>
        <taxon>Rotifera</taxon>
        <taxon>Eurotatoria</taxon>
        <taxon>Monogononta</taxon>
        <taxon>Pseudotrocha</taxon>
        <taxon>Ploima</taxon>
        <taxon>Brachionidae</taxon>
        <taxon>Brachionus</taxon>
    </lineage>
</organism>
<dbReference type="OrthoDB" id="10072016at2759"/>
<name>A0A813NWA0_9BILA</name>
<evidence type="ECO:0000313" key="4">
    <source>
        <dbReference type="Proteomes" id="UP000663879"/>
    </source>
</evidence>